<dbReference type="STRING" id="1384459.GL4_2645"/>
<dbReference type="HOGENOM" id="CLU_480451_0_0_5"/>
<organism evidence="7 8">
    <name type="scientific">Methyloceanibacter caenitepidi</name>
    <dbReference type="NCBI Taxonomy" id="1384459"/>
    <lineage>
        <taxon>Bacteria</taxon>
        <taxon>Pseudomonadati</taxon>
        <taxon>Pseudomonadota</taxon>
        <taxon>Alphaproteobacteria</taxon>
        <taxon>Hyphomicrobiales</taxon>
        <taxon>Hyphomicrobiaceae</taxon>
        <taxon>Methyloceanibacter</taxon>
    </lineage>
</organism>
<feature type="transmembrane region" description="Helical" evidence="6">
    <location>
        <begin position="316"/>
        <end position="343"/>
    </location>
</feature>
<sequence length="535" mass="56292">MSDVTTASVAGSPSTESALHRVIGWKDAFWVASGVPALVLFSIGGIAATVGTPSVLVWTLSVLFGFIQAFTYAEIAGLFPTKSGGASVYGAAAWVRYSRLIAPLSVWCNWLAWTPVLAIGCGIAAGYILTALFPADSAIRAWEIQFLDLSFFKEGLSLRVDATFFIGAILMLISFAIQHRGILSTAKVQTIVGASVLIPLLIIGIVPLITGDVAMEAFKPFAPGTDPATAAWDKAGWTLFFGGLFIAAWSAYAFETAICYTSEFRDPATDTYKAILYSGLLCIAVYVLVPLSFQGALGLAGVIAPGIVDGSGVAQAMAGMVGGGAFITNLLVVMLLLALMLAITTAMAGSSRTLYQGSVDGWLPRYLSGVNKNGAPTSGMATDLAFNLILLLMSDYLFVLAVSNVCYIVFNFLNLNAGWIHRIDNAHVKRPWKAPTFLMGIGVVLAFVNAFLLGAGAEVWGSGTLVAGAIAIGIVIPVFIFRHYIQDKGQFPAQMLSDLSVDGKTISQAKAGALPYIALAGGVLSAAIGYVIFWT</sequence>
<feature type="transmembrane region" description="Helical" evidence="6">
    <location>
        <begin position="55"/>
        <end position="73"/>
    </location>
</feature>
<feature type="transmembrane region" description="Helical" evidence="6">
    <location>
        <begin position="434"/>
        <end position="453"/>
    </location>
</feature>
<dbReference type="EMBL" id="AP014648">
    <property type="protein sequence ID" value="BAQ18079.1"/>
    <property type="molecule type" value="Genomic_DNA"/>
</dbReference>
<feature type="transmembrane region" description="Helical" evidence="6">
    <location>
        <begin position="110"/>
        <end position="135"/>
    </location>
</feature>
<gene>
    <name evidence="7" type="ORF">GL4_2645</name>
</gene>
<dbReference type="KEGG" id="mcg:GL4_2645"/>
<evidence type="ECO:0000256" key="6">
    <source>
        <dbReference type="SAM" id="Phobius"/>
    </source>
</evidence>
<dbReference type="GO" id="GO:0005886">
    <property type="term" value="C:plasma membrane"/>
    <property type="evidence" value="ECO:0007669"/>
    <property type="project" value="UniProtKB-SubCell"/>
</dbReference>
<feature type="transmembrane region" description="Helical" evidence="6">
    <location>
        <begin position="388"/>
        <end position="413"/>
    </location>
</feature>
<dbReference type="OrthoDB" id="9762947at2"/>
<proteinExistence type="predicted"/>
<feature type="transmembrane region" description="Helical" evidence="6">
    <location>
        <begin position="190"/>
        <end position="214"/>
    </location>
</feature>
<evidence type="ECO:0000313" key="7">
    <source>
        <dbReference type="EMBL" id="BAQ18079.1"/>
    </source>
</evidence>
<keyword evidence="3 6" id="KW-0812">Transmembrane</keyword>
<evidence type="ECO:0000256" key="4">
    <source>
        <dbReference type="ARBA" id="ARBA00022989"/>
    </source>
</evidence>
<evidence type="ECO:0000256" key="1">
    <source>
        <dbReference type="ARBA" id="ARBA00004651"/>
    </source>
</evidence>
<evidence type="ECO:0000256" key="3">
    <source>
        <dbReference type="ARBA" id="ARBA00022692"/>
    </source>
</evidence>
<dbReference type="GO" id="GO:0022857">
    <property type="term" value="F:transmembrane transporter activity"/>
    <property type="evidence" value="ECO:0007669"/>
    <property type="project" value="InterPro"/>
</dbReference>
<dbReference type="RefSeq" id="WP_045368106.1">
    <property type="nucleotide sequence ID" value="NZ_AP014648.1"/>
</dbReference>
<feature type="transmembrane region" description="Helical" evidence="6">
    <location>
        <begin position="28"/>
        <end position="48"/>
    </location>
</feature>
<protein>
    <submittedName>
        <fullName evidence="7">Amino acid permease</fullName>
    </submittedName>
</protein>
<dbReference type="PANTHER" id="PTHR42770">
    <property type="entry name" value="AMINO ACID TRANSPORTER-RELATED"/>
    <property type="match status" value="1"/>
</dbReference>
<keyword evidence="8" id="KW-1185">Reference proteome</keyword>
<keyword evidence="4 6" id="KW-1133">Transmembrane helix</keyword>
<keyword evidence="5 6" id="KW-0472">Membrane</keyword>
<reference evidence="7 8" key="1">
    <citation type="submission" date="2014-09" db="EMBL/GenBank/DDBJ databases">
        <title>Genome sequencing of Methyloceanibacter caenitepidi Gela4.</title>
        <authorList>
            <person name="Takeuchi M."/>
            <person name="Susumu S."/>
            <person name="Kamagata Y."/>
            <person name="Oshima K."/>
            <person name="Hattori M."/>
            <person name="Iwasaki W."/>
        </authorList>
    </citation>
    <scope>NUCLEOTIDE SEQUENCE [LARGE SCALE GENOMIC DNA]</scope>
    <source>
        <strain evidence="7 8">Gela4</strain>
    </source>
</reference>
<dbReference type="AlphaFoldDB" id="A0A0A8K7V2"/>
<name>A0A0A8K7V2_9HYPH</name>
<dbReference type="Pfam" id="PF13520">
    <property type="entry name" value="AA_permease_2"/>
    <property type="match status" value="1"/>
</dbReference>
<dbReference type="InterPro" id="IPR050367">
    <property type="entry name" value="APC_superfamily"/>
</dbReference>
<feature type="transmembrane region" description="Helical" evidence="6">
    <location>
        <begin position="156"/>
        <end position="178"/>
    </location>
</feature>
<dbReference type="PIRSF" id="PIRSF006060">
    <property type="entry name" value="AA_transporter"/>
    <property type="match status" value="1"/>
</dbReference>
<dbReference type="InterPro" id="IPR002293">
    <property type="entry name" value="AA/rel_permease1"/>
</dbReference>
<keyword evidence="2" id="KW-1003">Cell membrane</keyword>
<feature type="transmembrane region" description="Helical" evidence="6">
    <location>
        <begin position="513"/>
        <end position="533"/>
    </location>
</feature>
<evidence type="ECO:0000256" key="2">
    <source>
        <dbReference type="ARBA" id="ARBA00022475"/>
    </source>
</evidence>
<evidence type="ECO:0000313" key="8">
    <source>
        <dbReference type="Proteomes" id="UP000031643"/>
    </source>
</evidence>
<accession>A0A0A8K7V2</accession>
<dbReference type="Proteomes" id="UP000031643">
    <property type="component" value="Chromosome"/>
</dbReference>
<feature type="transmembrane region" description="Helical" evidence="6">
    <location>
        <begin position="274"/>
        <end position="304"/>
    </location>
</feature>
<dbReference type="Gene3D" id="1.20.1740.10">
    <property type="entry name" value="Amino acid/polyamine transporter I"/>
    <property type="match status" value="1"/>
</dbReference>
<feature type="transmembrane region" description="Helical" evidence="6">
    <location>
        <begin position="235"/>
        <end position="254"/>
    </location>
</feature>
<evidence type="ECO:0000256" key="5">
    <source>
        <dbReference type="ARBA" id="ARBA00023136"/>
    </source>
</evidence>
<feature type="transmembrane region" description="Helical" evidence="6">
    <location>
        <begin position="459"/>
        <end position="481"/>
    </location>
</feature>
<dbReference type="PANTHER" id="PTHR42770:SF11">
    <property type="entry name" value="INNER MEMBRANE TRANSPORT PROTEIN YBAT"/>
    <property type="match status" value="1"/>
</dbReference>
<comment type="subcellular location">
    <subcellularLocation>
        <location evidence="1">Cell membrane</location>
        <topology evidence="1">Multi-pass membrane protein</topology>
    </subcellularLocation>
</comment>